<dbReference type="Proteomes" id="UP001432027">
    <property type="component" value="Unassembled WGS sequence"/>
</dbReference>
<keyword evidence="1" id="KW-0732">Signal</keyword>
<dbReference type="EMBL" id="BTSX01000002">
    <property type="protein sequence ID" value="GMS83563.1"/>
    <property type="molecule type" value="Genomic_DNA"/>
</dbReference>
<name>A0AAV5SSJ6_9BILA</name>
<reference evidence="2" key="1">
    <citation type="submission" date="2023-10" db="EMBL/GenBank/DDBJ databases">
        <title>Genome assembly of Pristionchus species.</title>
        <authorList>
            <person name="Yoshida K."/>
            <person name="Sommer R.J."/>
        </authorList>
    </citation>
    <scope>NUCLEOTIDE SEQUENCE</scope>
    <source>
        <strain evidence="2">RS0144</strain>
    </source>
</reference>
<feature type="signal peptide" evidence="1">
    <location>
        <begin position="1"/>
        <end position="19"/>
    </location>
</feature>
<protein>
    <submittedName>
        <fullName evidence="2">Uncharacterized protein</fullName>
    </submittedName>
</protein>
<feature type="chain" id="PRO_5043506942" evidence="1">
    <location>
        <begin position="20"/>
        <end position="118"/>
    </location>
</feature>
<proteinExistence type="predicted"/>
<gene>
    <name evidence="2" type="ORF">PENTCL1PPCAC_5738</name>
</gene>
<evidence type="ECO:0000313" key="3">
    <source>
        <dbReference type="Proteomes" id="UP001432027"/>
    </source>
</evidence>
<dbReference type="AlphaFoldDB" id="A0AAV5SSJ6"/>
<evidence type="ECO:0000313" key="2">
    <source>
        <dbReference type="EMBL" id="GMS83563.1"/>
    </source>
</evidence>
<accession>A0AAV5SSJ6</accession>
<sequence length="118" mass="13988">MRLLLIVVILSFSLNEFLRLTSDGMDSVFKSGHTRLPVMSAKFKILIPILEELFHELSQEEKQQYLFSKEMYLNHVIISEPLIELIEQKVTEFERRGLSWDEIRTEIVSLRFMKSDVR</sequence>
<organism evidence="2 3">
    <name type="scientific">Pristionchus entomophagus</name>
    <dbReference type="NCBI Taxonomy" id="358040"/>
    <lineage>
        <taxon>Eukaryota</taxon>
        <taxon>Metazoa</taxon>
        <taxon>Ecdysozoa</taxon>
        <taxon>Nematoda</taxon>
        <taxon>Chromadorea</taxon>
        <taxon>Rhabditida</taxon>
        <taxon>Rhabditina</taxon>
        <taxon>Diplogasteromorpha</taxon>
        <taxon>Diplogasteroidea</taxon>
        <taxon>Neodiplogasteridae</taxon>
        <taxon>Pristionchus</taxon>
    </lineage>
</organism>
<comment type="caution">
    <text evidence="2">The sequence shown here is derived from an EMBL/GenBank/DDBJ whole genome shotgun (WGS) entry which is preliminary data.</text>
</comment>
<evidence type="ECO:0000256" key="1">
    <source>
        <dbReference type="SAM" id="SignalP"/>
    </source>
</evidence>
<keyword evidence="3" id="KW-1185">Reference proteome</keyword>